<keyword evidence="1" id="KW-0560">Oxidoreductase</keyword>
<protein>
    <recommendedName>
        <fullName evidence="4">Oxidoreductase AflY</fullName>
    </recommendedName>
</protein>
<dbReference type="Proteomes" id="UP000807342">
    <property type="component" value="Unassembled WGS sequence"/>
</dbReference>
<dbReference type="GO" id="GO:0016491">
    <property type="term" value="F:oxidoreductase activity"/>
    <property type="evidence" value="ECO:0007669"/>
    <property type="project" value="UniProtKB-KW"/>
</dbReference>
<reference evidence="2" key="1">
    <citation type="submission" date="2020-11" db="EMBL/GenBank/DDBJ databases">
        <authorList>
            <consortium name="DOE Joint Genome Institute"/>
            <person name="Ahrendt S."/>
            <person name="Riley R."/>
            <person name="Andreopoulos W."/>
            <person name="Labutti K."/>
            <person name="Pangilinan J."/>
            <person name="Ruiz-Duenas F.J."/>
            <person name="Barrasa J.M."/>
            <person name="Sanchez-Garcia M."/>
            <person name="Camarero S."/>
            <person name="Miyauchi S."/>
            <person name="Serrano A."/>
            <person name="Linde D."/>
            <person name="Babiker R."/>
            <person name="Drula E."/>
            <person name="Ayuso-Fernandez I."/>
            <person name="Pacheco R."/>
            <person name="Padilla G."/>
            <person name="Ferreira P."/>
            <person name="Barriuso J."/>
            <person name="Kellner H."/>
            <person name="Castanera R."/>
            <person name="Alfaro M."/>
            <person name="Ramirez L."/>
            <person name="Pisabarro A.G."/>
            <person name="Kuo A."/>
            <person name="Tritt A."/>
            <person name="Lipzen A."/>
            <person name="He G."/>
            <person name="Yan M."/>
            <person name="Ng V."/>
            <person name="Cullen D."/>
            <person name="Martin F."/>
            <person name="Rosso M.-N."/>
            <person name="Henrissat B."/>
            <person name="Hibbett D."/>
            <person name="Martinez A.T."/>
            <person name="Grigoriev I.V."/>
        </authorList>
    </citation>
    <scope>NUCLEOTIDE SEQUENCE</scope>
    <source>
        <strain evidence="2">MF-IS2</strain>
    </source>
</reference>
<dbReference type="InterPro" id="IPR025337">
    <property type="entry name" value="Questin_oxidase-like"/>
</dbReference>
<dbReference type="AlphaFoldDB" id="A0A9P6C0K1"/>
<dbReference type="OrthoDB" id="10004862at2759"/>
<evidence type="ECO:0000313" key="3">
    <source>
        <dbReference type="Proteomes" id="UP000807342"/>
    </source>
</evidence>
<name>A0A9P6C0K1_9AGAR</name>
<dbReference type="EMBL" id="MU151234">
    <property type="protein sequence ID" value="KAF9446677.1"/>
    <property type="molecule type" value="Genomic_DNA"/>
</dbReference>
<sequence length="526" mass="58822">MCLHLHQSGWPGISPGSTQALREVLKDNHERWHIIFNDKGFHNHSAHRALAIWSLGGDAEIIGAAYKRDCGMQRAAYASPEEITEQNFAKYLGDERFYDGYVNFFTDRIREQGIEKTLQTFVFSKKYNVGTEEMLSRFWAGLVHPMIHVGYGAEFELPGLVAEGLAQACIHPPDVSQLFPPSFFESIYLIPVPRTSDMLATKATRKLAQVAAHLGYNSSLSREGDDVHALTILARVLADPRLTFPTNLREHYILQNTVADHGDLIRDYASQWTIDIQKPGELERKIEELAWALTVMYGVAGWTYAQQVGQGQVGEFNADFFLVHLVTSVAFLPSLLARLYQLPYSQLLLLRSYLAVCLAWYIARAKPKVDIRAFYESSSATDYPLPINSLPTPHETAFPGQDKSQSRVPDPWLPLVQTTVVHPDEHLPKAIRALAAWASKFGATSAGTFSGPQGKGTVKVELPGAEYLDGTLFIRVAGLTVARLGRVGQGEAPAEFWDRTGFYKDPQRIAERKKRMEAVAVERSQY</sequence>
<gene>
    <name evidence="2" type="ORF">P691DRAFT_794239</name>
</gene>
<accession>A0A9P6C0K1</accession>
<dbReference type="PANTHER" id="PTHR35870">
    <property type="entry name" value="PROTEIN, PUTATIVE (AFU_ORTHOLOGUE AFUA_5G03330)-RELATED"/>
    <property type="match status" value="1"/>
</dbReference>
<evidence type="ECO:0000313" key="2">
    <source>
        <dbReference type="EMBL" id="KAF9446677.1"/>
    </source>
</evidence>
<proteinExistence type="predicted"/>
<keyword evidence="3" id="KW-1185">Reference proteome</keyword>
<comment type="caution">
    <text evidence="2">The sequence shown here is derived from an EMBL/GenBank/DDBJ whole genome shotgun (WGS) entry which is preliminary data.</text>
</comment>
<organism evidence="2 3">
    <name type="scientific">Macrolepiota fuliginosa MF-IS2</name>
    <dbReference type="NCBI Taxonomy" id="1400762"/>
    <lineage>
        <taxon>Eukaryota</taxon>
        <taxon>Fungi</taxon>
        <taxon>Dikarya</taxon>
        <taxon>Basidiomycota</taxon>
        <taxon>Agaricomycotina</taxon>
        <taxon>Agaricomycetes</taxon>
        <taxon>Agaricomycetidae</taxon>
        <taxon>Agaricales</taxon>
        <taxon>Agaricineae</taxon>
        <taxon>Agaricaceae</taxon>
        <taxon>Macrolepiota</taxon>
    </lineage>
</organism>
<dbReference type="Pfam" id="PF14027">
    <property type="entry name" value="Questin_oxidase"/>
    <property type="match status" value="1"/>
</dbReference>
<dbReference type="PANTHER" id="PTHR35870:SF1">
    <property type="entry name" value="PROTEIN, PUTATIVE (AFU_ORTHOLOGUE AFUA_5G03330)-RELATED"/>
    <property type="match status" value="1"/>
</dbReference>
<evidence type="ECO:0008006" key="4">
    <source>
        <dbReference type="Google" id="ProtNLM"/>
    </source>
</evidence>
<evidence type="ECO:0000256" key="1">
    <source>
        <dbReference type="ARBA" id="ARBA00023002"/>
    </source>
</evidence>